<gene>
    <name evidence="8" type="ORF">BSAL_50185</name>
</gene>
<evidence type="ECO:0000256" key="4">
    <source>
        <dbReference type="ARBA" id="ARBA00022989"/>
    </source>
</evidence>
<evidence type="ECO:0000256" key="3">
    <source>
        <dbReference type="ARBA" id="ARBA00022692"/>
    </source>
</evidence>
<proteinExistence type="predicted"/>
<dbReference type="GO" id="GO:0005886">
    <property type="term" value="C:plasma membrane"/>
    <property type="evidence" value="ECO:0007669"/>
    <property type="project" value="UniProtKB-SubCell"/>
</dbReference>
<evidence type="ECO:0000256" key="1">
    <source>
        <dbReference type="ARBA" id="ARBA00004651"/>
    </source>
</evidence>
<reference evidence="9" key="1">
    <citation type="submission" date="2015-09" db="EMBL/GenBank/DDBJ databases">
        <authorList>
            <consortium name="Pathogen Informatics"/>
        </authorList>
    </citation>
    <scope>NUCLEOTIDE SEQUENCE [LARGE SCALE GENOMIC DNA]</scope>
    <source>
        <strain evidence="9">Lake Konstanz</strain>
    </source>
</reference>
<dbReference type="VEuPathDB" id="TriTrypDB:BSAL_50185"/>
<evidence type="ECO:0000256" key="5">
    <source>
        <dbReference type="ARBA" id="ARBA00023136"/>
    </source>
</evidence>
<feature type="transmembrane region" description="Helical" evidence="6">
    <location>
        <begin position="80"/>
        <end position="102"/>
    </location>
</feature>
<organism evidence="8 9">
    <name type="scientific">Bodo saltans</name>
    <name type="common">Flagellated protozoan</name>
    <dbReference type="NCBI Taxonomy" id="75058"/>
    <lineage>
        <taxon>Eukaryota</taxon>
        <taxon>Discoba</taxon>
        <taxon>Euglenozoa</taxon>
        <taxon>Kinetoplastea</taxon>
        <taxon>Metakinetoplastina</taxon>
        <taxon>Eubodonida</taxon>
        <taxon>Bodonidae</taxon>
        <taxon>Bodo</taxon>
    </lineage>
</organism>
<feature type="transmembrane region" description="Helical" evidence="6">
    <location>
        <begin position="553"/>
        <end position="573"/>
    </location>
</feature>
<feature type="transmembrane region" description="Helical" evidence="6">
    <location>
        <begin position="503"/>
        <end position="523"/>
    </location>
</feature>
<name>A0A0S4IQP8_BODSA</name>
<evidence type="ECO:0000256" key="6">
    <source>
        <dbReference type="SAM" id="Phobius"/>
    </source>
</evidence>
<comment type="subcellular location">
    <subcellularLocation>
        <location evidence="1">Cell membrane</location>
        <topology evidence="1">Multi-pass membrane protein</topology>
    </subcellularLocation>
</comment>
<feature type="transmembrane region" description="Helical" evidence="6">
    <location>
        <begin position="530"/>
        <end position="547"/>
    </location>
</feature>
<dbReference type="Proteomes" id="UP000051952">
    <property type="component" value="Unassembled WGS sequence"/>
</dbReference>
<dbReference type="AlphaFoldDB" id="A0A0S4IQP8"/>
<dbReference type="PANTHER" id="PTHR30509:SF9">
    <property type="entry name" value="MULTIDRUG RESISTANCE PROTEIN MDTO"/>
    <property type="match status" value="1"/>
</dbReference>
<accession>A0A0S4IQP8</accession>
<feature type="transmembrane region" description="Helical" evidence="6">
    <location>
        <begin position="585"/>
        <end position="602"/>
    </location>
</feature>
<evidence type="ECO:0000259" key="7">
    <source>
        <dbReference type="Pfam" id="PF13515"/>
    </source>
</evidence>
<dbReference type="EMBL" id="CYKH01000036">
    <property type="protein sequence ID" value="CUE63292.1"/>
    <property type="molecule type" value="Genomic_DNA"/>
</dbReference>
<sequence length="836" mass="93950">MTNNEPIVVEANQKHSNALPDLCSATKWHQHVPAAEESVAFLHFLTSFVFWQRIEYALRIAFVGVLPTAILAYHPNTTDAWITNSVMLTFCIVVSQPSVGLCLKEYMEAVRGIILSVVLSEITYAINPARSWVGWGVLFCGIVLLVGIFTKGLVTKLGLFGFTIFMMLQYEHEAVTHNKYSGPPEYMKATAVGASLGLLTAWFPYPYFDTWKAEKVERAALKTFARIFHGLTESVYIYNLQRSVNLVTIRQLMISMQHQITEIDTALSRASVEVWYYQRVHRARSRLGLLCRLLRDAHAALETLEHVNRHRAMWDDNAYVQEFGKHILPSMRIAALRVEWGLVKIAAGCTQEEQQEIMREAEEAISAGFSTAREHVIIKCLDGVSDDRPFDHYPFLSANAFLFPWKDVVDGVAGYKEEPATPASERWLHVLLTPLRDVRGLWRTLVATVNLEPEAMIKLREAMKLALAMTSASALLLNRKVQDAAGGVATIGFLMDADPSNNVFTGVRFLIGCVFGSVFGLLCTSISKNLFQLILWMVIITFLTGFGKSGPKWGQTFFFVMFFALSSMVPGTTDDDIIKTIQRDVFSIIWLALISNIFWPTYPSSFLHRSVANSLSDVRQFTSRFLQCHGPQGPPAHADKELFALMDSARADVRAQEGLAEAASEEPTVALMPFPHSVYRNYQRALRRALASFAPLITATSFVTTDDTRLHVLESTARPIELLSNELNILLRMLEEVVAVRPIHAWGGGTFRNTATNVDFVLEQMSKVRKASEAVIAEAQCAFMREWHLIKENQHRTPRPYEIPAACFILSVIDRLPADMYEVVLAVVGIRFAQER</sequence>
<keyword evidence="3 6" id="KW-0812">Transmembrane</keyword>
<evidence type="ECO:0000313" key="8">
    <source>
        <dbReference type="EMBL" id="CUE63292.1"/>
    </source>
</evidence>
<dbReference type="PANTHER" id="PTHR30509">
    <property type="entry name" value="P-HYDROXYBENZOIC ACID EFFLUX PUMP SUBUNIT-RELATED"/>
    <property type="match status" value="1"/>
</dbReference>
<keyword evidence="5 6" id="KW-0472">Membrane</keyword>
<keyword evidence="2" id="KW-1003">Cell membrane</keyword>
<feature type="transmembrane region" description="Helical" evidence="6">
    <location>
        <begin position="56"/>
        <end position="74"/>
    </location>
</feature>
<keyword evidence="4 6" id="KW-1133">Transmembrane helix</keyword>
<dbReference type="Pfam" id="PF13515">
    <property type="entry name" value="FUSC_2"/>
    <property type="match status" value="1"/>
</dbReference>
<evidence type="ECO:0000313" key="9">
    <source>
        <dbReference type="Proteomes" id="UP000051952"/>
    </source>
</evidence>
<evidence type="ECO:0000256" key="2">
    <source>
        <dbReference type="ARBA" id="ARBA00022475"/>
    </source>
</evidence>
<dbReference type="InterPro" id="IPR049453">
    <property type="entry name" value="Memb_transporter_dom"/>
</dbReference>
<keyword evidence="9" id="KW-1185">Reference proteome</keyword>
<feature type="transmembrane region" description="Helical" evidence="6">
    <location>
        <begin position="132"/>
        <end position="165"/>
    </location>
</feature>
<protein>
    <submittedName>
        <fullName evidence="8">Transmembrane protein, putative</fullName>
    </submittedName>
</protein>
<feature type="domain" description="Integral membrane bound transporter" evidence="7">
    <location>
        <begin position="482"/>
        <end position="575"/>
    </location>
</feature>